<reference evidence="1" key="1">
    <citation type="submission" date="2022-08" db="EMBL/GenBank/DDBJ databases">
        <title>Genome analysis of Corynebacteriales strain.</title>
        <authorList>
            <person name="Lee S.D."/>
        </authorList>
    </citation>
    <scope>NUCLEOTIDE SEQUENCE</scope>
    <source>
        <strain evidence="1">D3-21</strain>
    </source>
</reference>
<evidence type="ECO:0000313" key="2">
    <source>
        <dbReference type="Proteomes" id="UP001152755"/>
    </source>
</evidence>
<protein>
    <submittedName>
        <fullName evidence="1">Uncharacterized protein</fullName>
    </submittedName>
</protein>
<comment type="caution">
    <text evidence="1">The sequence shown here is derived from an EMBL/GenBank/DDBJ whole genome shotgun (WGS) entry which is preliminary data.</text>
</comment>
<keyword evidence="2" id="KW-1185">Reference proteome</keyword>
<accession>A0A9X4M464</accession>
<organism evidence="1 2">
    <name type="scientific">Speluncibacter jeojiensis</name>
    <dbReference type="NCBI Taxonomy" id="2710754"/>
    <lineage>
        <taxon>Bacteria</taxon>
        <taxon>Bacillati</taxon>
        <taxon>Actinomycetota</taxon>
        <taxon>Actinomycetes</taxon>
        <taxon>Mycobacteriales</taxon>
        <taxon>Speluncibacteraceae</taxon>
        <taxon>Speluncibacter</taxon>
    </lineage>
</organism>
<dbReference type="RefSeq" id="WP_332520675.1">
    <property type="nucleotide sequence ID" value="NZ_JANRHA010000017.1"/>
</dbReference>
<name>A0A9X4M464_9ACTN</name>
<dbReference type="AlphaFoldDB" id="A0A9X4M464"/>
<gene>
    <name evidence="1" type="ORF">NVS88_19545</name>
</gene>
<dbReference type="Proteomes" id="UP001152755">
    <property type="component" value="Unassembled WGS sequence"/>
</dbReference>
<dbReference type="EMBL" id="JANRHA010000017">
    <property type="protein sequence ID" value="MDG3016750.1"/>
    <property type="molecule type" value="Genomic_DNA"/>
</dbReference>
<sequence length="98" mass="10250">MADAVYATIDLSGIDTAATTVDQVLTCCPRMRAAMPLFRDGGRIVAGSYSPFAATAVLGATMRTILQAITLPSFAILGGRRDQRFRAGIEAILAGTVT</sequence>
<proteinExistence type="predicted"/>
<evidence type="ECO:0000313" key="1">
    <source>
        <dbReference type="EMBL" id="MDG3016750.1"/>
    </source>
</evidence>